<dbReference type="Pfam" id="PF02790">
    <property type="entry name" value="COX2_TM"/>
    <property type="match status" value="1"/>
</dbReference>
<keyword evidence="9 17" id="KW-1133">Transmembrane helix</keyword>
<keyword evidence="8 14" id="KW-0249">Electron transport</keyword>
<protein>
    <recommendedName>
        <fullName evidence="15">Cytochrome c oxidase subunit 2</fullName>
        <ecNumber evidence="15">7.1.1.9</ecNumber>
    </recommendedName>
</protein>
<dbReference type="RefSeq" id="WP_246388174.1">
    <property type="nucleotide sequence ID" value="NZ_JACIDY010000001.1"/>
</dbReference>
<evidence type="ECO:0000256" key="18">
    <source>
        <dbReference type="SAM" id="SignalP"/>
    </source>
</evidence>
<evidence type="ECO:0000256" key="12">
    <source>
        <dbReference type="ARBA" id="ARBA00024688"/>
    </source>
</evidence>
<evidence type="ECO:0000256" key="8">
    <source>
        <dbReference type="ARBA" id="ARBA00022982"/>
    </source>
</evidence>
<evidence type="ECO:0000256" key="5">
    <source>
        <dbReference type="ARBA" id="ARBA00022692"/>
    </source>
</evidence>
<dbReference type="GO" id="GO:0005886">
    <property type="term" value="C:plasma membrane"/>
    <property type="evidence" value="ECO:0007669"/>
    <property type="project" value="UniProtKB-SubCell"/>
</dbReference>
<feature type="domain" description="Cytochrome oxidase subunit II copper A binding" evidence="19">
    <location>
        <begin position="194"/>
        <end position="340"/>
    </location>
</feature>
<name>A0A7W6C4U8_9SPHN</name>
<comment type="similarity">
    <text evidence="2 14">Belongs to the cytochrome c oxidase subunit 2 family.</text>
</comment>
<keyword evidence="4 14" id="KW-0679">Respiratory chain</keyword>
<comment type="cofactor">
    <cofactor evidence="15">
        <name>Cu cation</name>
        <dbReference type="ChEBI" id="CHEBI:23378"/>
    </cofactor>
    <text evidence="15">Binds a copper A center.</text>
</comment>
<evidence type="ECO:0000256" key="3">
    <source>
        <dbReference type="ARBA" id="ARBA00022448"/>
    </source>
</evidence>
<dbReference type="PROSITE" id="PS00078">
    <property type="entry name" value="COX2"/>
    <property type="match status" value="1"/>
</dbReference>
<proteinExistence type="inferred from homology"/>
<dbReference type="InterPro" id="IPR011759">
    <property type="entry name" value="Cyt_c_oxidase_su2_TM_dom"/>
</dbReference>
<comment type="subcellular location">
    <subcellularLocation>
        <location evidence="14">Cell membrane</location>
        <topology evidence="14">Multi-pass membrane protein</topology>
    </subcellularLocation>
    <subcellularLocation>
        <location evidence="1">Membrane</location>
        <topology evidence="1">Multi-pass membrane protein</topology>
    </subcellularLocation>
</comment>
<keyword evidence="3 14" id="KW-0813">Transport</keyword>
<dbReference type="EMBL" id="JACIDY010000001">
    <property type="protein sequence ID" value="MBB3938472.1"/>
    <property type="molecule type" value="Genomic_DNA"/>
</dbReference>
<dbReference type="InterPro" id="IPR014222">
    <property type="entry name" value="Cyt_c_oxidase_su2"/>
</dbReference>
<dbReference type="SUPFAM" id="SSF81464">
    <property type="entry name" value="Cytochrome c oxidase subunit II-like, transmembrane region"/>
    <property type="match status" value="1"/>
</dbReference>
<dbReference type="InterPro" id="IPR002429">
    <property type="entry name" value="CcO_II-like_C"/>
</dbReference>
<evidence type="ECO:0000256" key="17">
    <source>
        <dbReference type="SAM" id="Phobius"/>
    </source>
</evidence>
<evidence type="ECO:0000256" key="1">
    <source>
        <dbReference type="ARBA" id="ARBA00004141"/>
    </source>
</evidence>
<keyword evidence="22" id="KW-1185">Reference proteome</keyword>
<feature type="transmembrane region" description="Helical" evidence="17">
    <location>
        <begin position="164"/>
        <end position="186"/>
    </location>
</feature>
<comment type="catalytic activity">
    <reaction evidence="13 15">
        <text>4 Fe(II)-[cytochrome c] + O2 + 8 H(+)(in) = 4 Fe(III)-[cytochrome c] + 2 H2O + 4 H(+)(out)</text>
        <dbReference type="Rhea" id="RHEA:11436"/>
        <dbReference type="Rhea" id="RHEA-COMP:10350"/>
        <dbReference type="Rhea" id="RHEA-COMP:14399"/>
        <dbReference type="ChEBI" id="CHEBI:15377"/>
        <dbReference type="ChEBI" id="CHEBI:15378"/>
        <dbReference type="ChEBI" id="CHEBI:15379"/>
        <dbReference type="ChEBI" id="CHEBI:29033"/>
        <dbReference type="ChEBI" id="CHEBI:29034"/>
        <dbReference type="EC" id="7.1.1.9"/>
    </reaction>
</comment>
<evidence type="ECO:0000256" key="4">
    <source>
        <dbReference type="ARBA" id="ARBA00022660"/>
    </source>
</evidence>
<evidence type="ECO:0000256" key="10">
    <source>
        <dbReference type="ARBA" id="ARBA00023008"/>
    </source>
</evidence>
<keyword evidence="5 14" id="KW-0812">Transmembrane</keyword>
<dbReference type="PANTHER" id="PTHR22888">
    <property type="entry name" value="CYTOCHROME C OXIDASE, SUBUNIT II"/>
    <property type="match status" value="1"/>
</dbReference>
<dbReference type="PROSITE" id="PS50007">
    <property type="entry name" value="PIPLC_X_DOMAIN"/>
    <property type="match status" value="1"/>
</dbReference>
<evidence type="ECO:0000256" key="6">
    <source>
        <dbReference type="ARBA" id="ARBA00022723"/>
    </source>
</evidence>
<dbReference type="Gene3D" id="1.10.287.90">
    <property type="match status" value="1"/>
</dbReference>
<dbReference type="GO" id="GO:0042773">
    <property type="term" value="P:ATP synthesis coupled electron transport"/>
    <property type="evidence" value="ECO:0007669"/>
    <property type="project" value="TreeGrafter"/>
</dbReference>
<comment type="caution">
    <text evidence="21">The sequence shown here is derived from an EMBL/GenBank/DDBJ whole genome shotgun (WGS) entry which is preliminary data.</text>
</comment>
<gene>
    <name evidence="21" type="ORF">GGR39_000101</name>
</gene>
<feature type="domain" description="Cytochrome oxidase subunit II transmembrane region profile" evidence="20">
    <location>
        <begin position="96"/>
        <end position="192"/>
    </location>
</feature>
<evidence type="ECO:0000256" key="9">
    <source>
        <dbReference type="ARBA" id="ARBA00022989"/>
    </source>
</evidence>
<evidence type="ECO:0000256" key="15">
    <source>
        <dbReference type="RuleBase" id="RU004024"/>
    </source>
</evidence>
<feature type="chain" id="PRO_5030675090" description="Cytochrome c oxidase subunit 2" evidence="18">
    <location>
        <begin position="33"/>
        <end position="389"/>
    </location>
</feature>
<dbReference type="AlphaFoldDB" id="A0A7W6C4U8"/>
<feature type="signal peptide" evidence="18">
    <location>
        <begin position="1"/>
        <end position="32"/>
    </location>
</feature>
<dbReference type="CDD" id="cd13912">
    <property type="entry name" value="CcO_II_C"/>
    <property type="match status" value="1"/>
</dbReference>
<evidence type="ECO:0000259" key="20">
    <source>
        <dbReference type="PROSITE" id="PS50999"/>
    </source>
</evidence>
<evidence type="ECO:0000256" key="13">
    <source>
        <dbReference type="ARBA" id="ARBA00047816"/>
    </source>
</evidence>
<dbReference type="Proteomes" id="UP000561459">
    <property type="component" value="Unassembled WGS sequence"/>
</dbReference>
<comment type="function">
    <text evidence="12 15">Subunits I and II form the functional core of the enzyme complex. Electrons originating in cytochrome c are transferred via heme a and Cu(A) to the binuclear center formed by heme a3 and Cu(B).</text>
</comment>
<evidence type="ECO:0000313" key="22">
    <source>
        <dbReference type="Proteomes" id="UP000561459"/>
    </source>
</evidence>
<keyword evidence="11 17" id="KW-0472">Membrane</keyword>
<evidence type="ECO:0000256" key="11">
    <source>
        <dbReference type="ARBA" id="ARBA00023136"/>
    </source>
</evidence>
<evidence type="ECO:0000256" key="7">
    <source>
        <dbReference type="ARBA" id="ARBA00022967"/>
    </source>
</evidence>
<keyword evidence="6 15" id="KW-0479">Metal-binding</keyword>
<dbReference type="Gene3D" id="2.60.40.420">
    <property type="entry name" value="Cupredoxins - blue copper proteins"/>
    <property type="match status" value="1"/>
</dbReference>
<dbReference type="PROSITE" id="PS50857">
    <property type="entry name" value="COX2_CUA"/>
    <property type="match status" value="1"/>
</dbReference>
<dbReference type="InterPro" id="IPR001505">
    <property type="entry name" value="Copper_CuA"/>
</dbReference>
<evidence type="ECO:0000256" key="2">
    <source>
        <dbReference type="ARBA" id="ARBA00007866"/>
    </source>
</evidence>
<evidence type="ECO:0000259" key="19">
    <source>
        <dbReference type="PROSITE" id="PS50857"/>
    </source>
</evidence>
<evidence type="ECO:0000256" key="16">
    <source>
        <dbReference type="SAM" id="MobiDB-lite"/>
    </source>
</evidence>
<dbReference type="Pfam" id="PF00116">
    <property type="entry name" value="COX2"/>
    <property type="match status" value="1"/>
</dbReference>
<dbReference type="EC" id="7.1.1.9" evidence="15"/>
<dbReference type="InterPro" id="IPR034210">
    <property type="entry name" value="CcO_II_C"/>
</dbReference>
<keyword evidence="18" id="KW-0732">Signal</keyword>
<dbReference type="GO" id="GO:0005507">
    <property type="term" value="F:copper ion binding"/>
    <property type="evidence" value="ECO:0007669"/>
    <property type="project" value="InterPro"/>
</dbReference>
<reference evidence="21 22" key="1">
    <citation type="submission" date="2020-08" db="EMBL/GenBank/DDBJ databases">
        <title>Genomic Encyclopedia of Type Strains, Phase IV (KMG-IV): sequencing the most valuable type-strain genomes for metagenomic binning, comparative biology and taxonomic classification.</title>
        <authorList>
            <person name="Goeker M."/>
        </authorList>
    </citation>
    <scope>NUCLEOTIDE SEQUENCE [LARGE SCALE GENOMIC DNA]</scope>
    <source>
        <strain evidence="21 22">DSM 27568</strain>
    </source>
</reference>
<dbReference type="InterPro" id="IPR045187">
    <property type="entry name" value="CcO_II"/>
</dbReference>
<dbReference type="PROSITE" id="PS50999">
    <property type="entry name" value="COX2_TM"/>
    <property type="match status" value="1"/>
</dbReference>
<dbReference type="SUPFAM" id="SSF49503">
    <property type="entry name" value="Cupredoxins"/>
    <property type="match status" value="1"/>
</dbReference>
<keyword evidence="10 15" id="KW-0186">Copper</keyword>
<accession>A0A7W6C4U8</accession>
<evidence type="ECO:0000313" key="21">
    <source>
        <dbReference type="EMBL" id="MBB3938472.1"/>
    </source>
</evidence>
<feature type="region of interest" description="Disordered" evidence="16">
    <location>
        <begin position="364"/>
        <end position="389"/>
    </location>
</feature>
<dbReference type="InterPro" id="IPR008972">
    <property type="entry name" value="Cupredoxin"/>
</dbReference>
<dbReference type="GO" id="GO:0004129">
    <property type="term" value="F:cytochrome-c oxidase activity"/>
    <property type="evidence" value="ECO:0007669"/>
    <property type="project" value="UniProtKB-EC"/>
</dbReference>
<dbReference type="PANTHER" id="PTHR22888:SF9">
    <property type="entry name" value="CYTOCHROME C OXIDASE SUBUNIT 2"/>
    <property type="match status" value="1"/>
</dbReference>
<evidence type="ECO:0000256" key="14">
    <source>
        <dbReference type="RuleBase" id="RU000456"/>
    </source>
</evidence>
<dbReference type="GO" id="GO:0016491">
    <property type="term" value="F:oxidoreductase activity"/>
    <property type="evidence" value="ECO:0007669"/>
    <property type="project" value="InterPro"/>
</dbReference>
<feature type="transmembrane region" description="Helical" evidence="17">
    <location>
        <begin position="121"/>
        <end position="143"/>
    </location>
</feature>
<dbReference type="NCBIfam" id="TIGR02866">
    <property type="entry name" value="CoxB"/>
    <property type="match status" value="1"/>
</dbReference>
<organism evidence="21 22">
    <name type="scientific">Novosphingobium fluoreni</name>
    <dbReference type="NCBI Taxonomy" id="1391222"/>
    <lineage>
        <taxon>Bacteria</taxon>
        <taxon>Pseudomonadati</taxon>
        <taxon>Pseudomonadota</taxon>
        <taxon>Alphaproteobacteria</taxon>
        <taxon>Sphingomonadales</taxon>
        <taxon>Sphingomonadaceae</taxon>
        <taxon>Novosphingobium</taxon>
    </lineage>
</organism>
<dbReference type="InterPro" id="IPR036257">
    <property type="entry name" value="Cyt_c_oxidase_su2_TM_sf"/>
</dbReference>
<keyword evidence="7" id="KW-1278">Translocase</keyword>
<dbReference type="PRINTS" id="PR01166">
    <property type="entry name" value="CYCOXIDASEII"/>
</dbReference>
<sequence length="389" mass="40605">MKSGLNLRAASRALKAFGLSAALVALPQVAFAAAASPMPAYSTPAAGAPGAQAPVAADKGAGAVEAAGNPLNTSGPTADAAAPGYTPMKPTPGIGMPVDGGIGLQKQFSPFGEYGRWIHDIVLIPLIAAITVFVLALLVWVAVRYNRRANPVASRTSHNTLLEVAWTLVPVLILVCIAVPSIDLIAKQYKPAPKSALTIKITGNQWFWSYGYPDNGDFEVNSYMLNLPGQPVINAGVREVGSKPWDGPSHMEVDNRLVVPAGEPIRLQITAADVIHSFAVPSLWFKLDAVPGRINEKVLFIEKPGVYYGQCSELCGVKHGYMPIAVEALPRAQYNAWVLGHPGGLIDGQKKLIDATAQAPAAGAGETAVPADNASEAVPAVETTSSPAA</sequence>